<proteinExistence type="predicted"/>
<accession>A0A078MKZ6</accession>
<evidence type="ECO:0008006" key="2">
    <source>
        <dbReference type="Google" id="ProtNLM"/>
    </source>
</evidence>
<organism evidence="1">
    <name type="scientific">Arthrobacter saudimassiliensis</name>
    <dbReference type="NCBI Taxonomy" id="1461584"/>
    <lineage>
        <taxon>Bacteria</taxon>
        <taxon>Bacillati</taxon>
        <taxon>Actinomycetota</taxon>
        <taxon>Actinomycetes</taxon>
        <taxon>Micrococcales</taxon>
        <taxon>Micrococcaceae</taxon>
        <taxon>Arthrobacter</taxon>
    </lineage>
</organism>
<dbReference type="PATRIC" id="fig|1461584.3.peg.225"/>
<protein>
    <recommendedName>
        <fullName evidence="2">DUF3375 domain-containing protein</fullName>
    </recommendedName>
</protein>
<evidence type="ECO:0000313" key="1">
    <source>
        <dbReference type="EMBL" id="CEA06924.1"/>
    </source>
</evidence>
<dbReference type="Pfam" id="PF11855">
    <property type="entry name" value="DUF3375"/>
    <property type="match status" value="1"/>
</dbReference>
<reference evidence="1" key="1">
    <citation type="submission" date="2014-07" db="EMBL/GenBank/DDBJ databases">
        <authorList>
            <person name="Urmite Genomes Urmite Genomes"/>
        </authorList>
    </citation>
    <scope>NUCLEOTIDE SEQUENCE</scope>
    <source>
        <strain evidence="1">11W110_air</strain>
    </source>
</reference>
<dbReference type="EMBL" id="LN483070">
    <property type="protein sequence ID" value="CEA06924.1"/>
    <property type="molecule type" value="Genomic_DNA"/>
</dbReference>
<dbReference type="AlphaFoldDB" id="A0A078MKZ6"/>
<dbReference type="InterPro" id="IPR021804">
    <property type="entry name" value="DUF3375"/>
</dbReference>
<sequence length="499" mass="55258">MSFTENALAHRAELQRLQAAPGWRLTSANPWVLALFREAFPRTRPRVPLEDFHDMTDTFLAALRREGVALREDWTGKNYADDWVARRFLARPRADGRFVYELTESSVRFLSYLDGFTSDKTSLNSSRLATLLSRVENLAQESNPDPEARIAVLREEIARREEMIAALEAGDAPPPMDADAALEAAGDILDLAASLPADFKRMRDGLEKMLHALRQEMVESNAAKGLTMGEILEADRKLRSTSEGRTYEGFTAFLNDADQQARFRQAISEVLERDFADRMSPEDRQALYRLISDMRAQAAEIHRIYGRLSESMHTYVQSDEYRESVQLRQLIRAAETAIHKAPRGRRRAAVVPAPKLYGSAFESLGMVRLFDPADHRAPGRLPEPPSFTETDIHRAARTPRADRKVLGAAVRKAAARRGRATVAEVFAELPAEHRHLNSIRALLAQAAAAGTVPGSAADGAPAASGAGVRSESVSFIQIDGTERTAVLPAVTVAKDPDHE</sequence>
<gene>
    <name evidence="1" type="ORF">BN1051_00228</name>
</gene>
<name>A0A078MKZ6_9MICC</name>